<keyword evidence="2" id="KW-1185">Reference proteome</keyword>
<name>A0A926I472_9FIRM</name>
<dbReference type="Proteomes" id="UP000653127">
    <property type="component" value="Unassembled WGS sequence"/>
</dbReference>
<proteinExistence type="predicted"/>
<dbReference type="EMBL" id="JACRST010000002">
    <property type="protein sequence ID" value="MBC8545916.1"/>
    <property type="molecule type" value="Genomic_DNA"/>
</dbReference>
<dbReference type="RefSeq" id="WP_249282065.1">
    <property type="nucleotide sequence ID" value="NZ_JACRST010000002.1"/>
</dbReference>
<comment type="caution">
    <text evidence="1">The sequence shown here is derived from an EMBL/GenBank/DDBJ whole genome shotgun (WGS) entry which is preliminary data.</text>
</comment>
<dbReference type="AlphaFoldDB" id="A0A926I472"/>
<evidence type="ECO:0000313" key="1">
    <source>
        <dbReference type="EMBL" id="MBC8545916.1"/>
    </source>
</evidence>
<accession>A0A926I472</accession>
<evidence type="ECO:0000313" key="2">
    <source>
        <dbReference type="Proteomes" id="UP000653127"/>
    </source>
</evidence>
<reference evidence="1" key="1">
    <citation type="submission" date="2020-08" db="EMBL/GenBank/DDBJ databases">
        <title>Genome public.</title>
        <authorList>
            <person name="Liu C."/>
            <person name="Sun Q."/>
        </authorList>
    </citation>
    <scope>NUCLEOTIDE SEQUENCE</scope>
    <source>
        <strain evidence="1">NSJ-31</strain>
    </source>
</reference>
<gene>
    <name evidence="1" type="ORF">H8711_03045</name>
</gene>
<sequence length="183" mass="19580">MINLIVLGNSDGSALADAIYQILRPSFQVAYIREGGKVSGCAESPDFLLLECDRIHTGNGAHSIILCKSRFAIPFDRCAVSEDGAVGVLQTENRNAAEMMSRWGIPAVSCGMSVTDTVTLSSIDADSATVCLQRNIPTLDGGSIEPFEIPLRLSRPLDRYALMCTVSLLLISGNASKLDGLSW</sequence>
<protein>
    <submittedName>
        <fullName evidence="1">Uncharacterized protein</fullName>
    </submittedName>
</protein>
<organism evidence="1 2">
    <name type="scientific">Ligaoa zhengdingensis</name>
    <dbReference type="NCBI Taxonomy" id="2763658"/>
    <lineage>
        <taxon>Bacteria</taxon>
        <taxon>Bacillati</taxon>
        <taxon>Bacillota</taxon>
        <taxon>Clostridia</taxon>
        <taxon>Eubacteriales</taxon>
        <taxon>Oscillospiraceae</taxon>
        <taxon>Ligaoa</taxon>
    </lineage>
</organism>